<evidence type="ECO:0000259" key="1">
    <source>
        <dbReference type="Pfam" id="PF00078"/>
    </source>
</evidence>
<dbReference type="EMBL" id="NBNE01002647">
    <property type="protein sequence ID" value="OWZ09840.1"/>
    <property type="molecule type" value="Genomic_DNA"/>
</dbReference>
<dbReference type="PANTHER" id="PTHR24559">
    <property type="entry name" value="TRANSPOSON TY3-I GAG-POL POLYPROTEIN"/>
    <property type="match status" value="1"/>
</dbReference>
<protein>
    <recommendedName>
        <fullName evidence="1">Reverse transcriptase domain-containing protein</fullName>
    </recommendedName>
</protein>
<dbReference type="InterPro" id="IPR021109">
    <property type="entry name" value="Peptidase_aspartic_dom_sf"/>
</dbReference>
<comment type="caution">
    <text evidence="2">The sequence shown here is derived from an EMBL/GenBank/DDBJ whole genome shotgun (WGS) entry which is preliminary data.</text>
</comment>
<dbReference type="InterPro" id="IPR000477">
    <property type="entry name" value="RT_dom"/>
</dbReference>
<dbReference type="SUPFAM" id="SSF56672">
    <property type="entry name" value="DNA/RNA polymerases"/>
    <property type="match status" value="1"/>
</dbReference>
<dbReference type="CDD" id="cd01647">
    <property type="entry name" value="RT_LTR"/>
    <property type="match status" value="1"/>
</dbReference>
<feature type="domain" description="Reverse transcriptase" evidence="1">
    <location>
        <begin position="345"/>
        <end position="415"/>
    </location>
</feature>
<accession>A0A225VZ18</accession>
<dbReference type="STRING" id="4795.A0A225VZ18"/>
<dbReference type="InterPro" id="IPR043502">
    <property type="entry name" value="DNA/RNA_pol_sf"/>
</dbReference>
<keyword evidence="3" id="KW-1185">Reference proteome</keyword>
<dbReference type="Gene3D" id="3.10.10.10">
    <property type="entry name" value="HIV Type 1 Reverse Transcriptase, subunit A, domain 1"/>
    <property type="match status" value="1"/>
</dbReference>
<dbReference type="InterPro" id="IPR053134">
    <property type="entry name" value="RNA-dir_DNA_polymerase"/>
</dbReference>
<dbReference type="OrthoDB" id="124658at2759"/>
<dbReference type="InterPro" id="IPR043128">
    <property type="entry name" value="Rev_trsase/Diguanyl_cyclase"/>
</dbReference>
<gene>
    <name evidence="2" type="ORF">PHMEG_00017393</name>
</gene>
<dbReference type="Proteomes" id="UP000198211">
    <property type="component" value="Unassembled WGS sequence"/>
</dbReference>
<proteinExistence type="predicted"/>
<dbReference type="AlphaFoldDB" id="A0A225VZ18"/>
<reference evidence="3" key="1">
    <citation type="submission" date="2017-03" db="EMBL/GenBank/DDBJ databases">
        <title>Phytopthora megakarya and P. palmivora, two closely related causual agents of cacao black pod achieved similar genome size and gene model numbers by different mechanisms.</title>
        <authorList>
            <person name="Ali S."/>
            <person name="Shao J."/>
            <person name="Larry D.J."/>
            <person name="Kronmiller B."/>
            <person name="Shen D."/>
            <person name="Strem M.D."/>
            <person name="Melnick R.L."/>
            <person name="Guiltinan M.J."/>
            <person name="Tyler B.M."/>
            <person name="Meinhardt L.W."/>
            <person name="Bailey B.A."/>
        </authorList>
    </citation>
    <scope>NUCLEOTIDE SEQUENCE [LARGE SCALE GENOMIC DNA]</scope>
    <source>
        <strain evidence="3">zdho120</strain>
    </source>
</reference>
<evidence type="ECO:0000313" key="3">
    <source>
        <dbReference type="Proteomes" id="UP000198211"/>
    </source>
</evidence>
<evidence type="ECO:0000313" key="2">
    <source>
        <dbReference type="EMBL" id="OWZ09840.1"/>
    </source>
</evidence>
<name>A0A225VZ18_9STRA</name>
<dbReference type="Pfam" id="PF00078">
    <property type="entry name" value="RVT_1"/>
    <property type="match status" value="1"/>
</dbReference>
<dbReference type="Gene3D" id="2.40.70.10">
    <property type="entry name" value="Acid Proteases"/>
    <property type="match status" value="1"/>
</dbReference>
<dbReference type="Gene3D" id="3.30.70.270">
    <property type="match status" value="1"/>
</dbReference>
<dbReference type="PANTHER" id="PTHR24559:SF444">
    <property type="entry name" value="REVERSE TRANSCRIPTASE DOMAIN-CONTAINING PROTEIN"/>
    <property type="match status" value="1"/>
</dbReference>
<sequence>MRYENSRNDAVNFVKTNMVNAWWVTSEGCARYTIVGTQWMQYGERVCEPIAIDCVEGIGGILLDVVGLWQFELTSVFGEIIRVRACVVDGCDEELLVGLDFMRNNEATLDFKNNEVRFRKDGRAVVIPFRTYASDGDVKVAAVRMVTRVQLGERAVTPIKVAVAANDGEQGVFVPTVYHGAVLLAVTLTTVPAVNASATPARLPSKAELGKWIPLKETMSVLEMRGELQQDKLREWLDSLGDTVTPLENESEVNIGVENSDSRLLMVKLLRAYRKLTNPCGDCLPATAVDVHHRIDTGDEAAIMLKRRRQDQTGEAVVEDNVKKMLVVGVIEEANGGWGFPVVFVRKKDGEVRFCIDYRALNRITKNDVYPLSRIDETLETLSGAIWFTTLDLGAGYWQILVADEVRDTAAFTTS</sequence>
<organism evidence="2 3">
    <name type="scientific">Phytophthora megakarya</name>
    <dbReference type="NCBI Taxonomy" id="4795"/>
    <lineage>
        <taxon>Eukaryota</taxon>
        <taxon>Sar</taxon>
        <taxon>Stramenopiles</taxon>
        <taxon>Oomycota</taxon>
        <taxon>Peronosporomycetes</taxon>
        <taxon>Peronosporales</taxon>
        <taxon>Peronosporaceae</taxon>
        <taxon>Phytophthora</taxon>
    </lineage>
</organism>